<dbReference type="Gene3D" id="1.10.357.10">
    <property type="entry name" value="Tetracycline Repressor, domain 2"/>
    <property type="match status" value="1"/>
</dbReference>
<dbReference type="Proteomes" id="UP001157186">
    <property type="component" value="Unassembled WGS sequence"/>
</dbReference>
<dbReference type="SUPFAM" id="SSF46689">
    <property type="entry name" value="Homeodomain-like"/>
    <property type="match status" value="1"/>
</dbReference>
<dbReference type="EMBL" id="BSST01000001">
    <property type="protein sequence ID" value="GLX77937.1"/>
    <property type="molecule type" value="Genomic_DNA"/>
</dbReference>
<gene>
    <name evidence="4" type="primary">ycnC</name>
    <name evidence="4" type="ORF">tinsulaeT_12770</name>
</gene>
<dbReference type="InterPro" id="IPR023772">
    <property type="entry name" value="DNA-bd_HTH_TetR-type_CS"/>
</dbReference>
<dbReference type="PANTHER" id="PTHR43479:SF22">
    <property type="entry name" value="TRANSCRIPTIONAL REGULATOR, TETR FAMILY"/>
    <property type="match status" value="1"/>
</dbReference>
<keyword evidence="1 2" id="KW-0238">DNA-binding</keyword>
<dbReference type="PROSITE" id="PS01081">
    <property type="entry name" value="HTH_TETR_1"/>
    <property type="match status" value="1"/>
</dbReference>
<dbReference type="InterPro" id="IPR050624">
    <property type="entry name" value="HTH-type_Tx_Regulator"/>
</dbReference>
<sequence>MSQNTRSKRDLIMATAKSLFIEKGFRGTTIAGIAEAAGIAKGSVYSYFTSKLDIVKALFLQSDEKNQLMVEQLLLNEKSKGKGLLEQYLTTEFQEVLNERSFIQVFLTDDMVIMDSEVMAVVQECRINYHLSQQKVLLQAYGEHINPWLYDIVSLVNGLLQEYTVFLTLDNANFSIKRCAQLVTFCLDSAIVALSHSDIEPLLTAKNFPLIKHTDIAQIQSKKALQLIESIKLEANDMPKEQQQLVLETTTLIETELAKAESNNTLIRALIANLRPYNELNSYRKRLAEALDVELI</sequence>
<dbReference type="PRINTS" id="PR00455">
    <property type="entry name" value="HTHTETR"/>
</dbReference>
<reference evidence="4 5" key="1">
    <citation type="submission" date="2023-03" db="EMBL/GenBank/DDBJ databases">
        <title>Draft genome sequence of Thalassotalea insulae KCTC 62186T.</title>
        <authorList>
            <person name="Sawabe T."/>
        </authorList>
    </citation>
    <scope>NUCLEOTIDE SEQUENCE [LARGE SCALE GENOMIC DNA]</scope>
    <source>
        <strain evidence="4 5">KCTC 62186</strain>
    </source>
</reference>
<feature type="DNA-binding region" description="H-T-H motif" evidence="2">
    <location>
        <begin position="29"/>
        <end position="48"/>
    </location>
</feature>
<dbReference type="RefSeq" id="WP_284243834.1">
    <property type="nucleotide sequence ID" value="NZ_BSST01000001.1"/>
</dbReference>
<name>A0ABQ6GPT3_9GAMM</name>
<accession>A0ABQ6GPT3</accession>
<dbReference type="InterPro" id="IPR009057">
    <property type="entry name" value="Homeodomain-like_sf"/>
</dbReference>
<dbReference type="PANTHER" id="PTHR43479">
    <property type="entry name" value="ACREF/ENVCD OPERON REPRESSOR-RELATED"/>
    <property type="match status" value="1"/>
</dbReference>
<evidence type="ECO:0000313" key="5">
    <source>
        <dbReference type="Proteomes" id="UP001157186"/>
    </source>
</evidence>
<evidence type="ECO:0000256" key="2">
    <source>
        <dbReference type="PROSITE-ProRule" id="PRU00335"/>
    </source>
</evidence>
<dbReference type="InterPro" id="IPR001647">
    <property type="entry name" value="HTH_TetR"/>
</dbReference>
<protein>
    <submittedName>
        <fullName evidence="4">HTH-type transcriptional regulator YcnC</fullName>
    </submittedName>
</protein>
<feature type="domain" description="HTH tetR-type" evidence="3">
    <location>
        <begin position="6"/>
        <end position="66"/>
    </location>
</feature>
<evidence type="ECO:0000259" key="3">
    <source>
        <dbReference type="PROSITE" id="PS50977"/>
    </source>
</evidence>
<keyword evidence="5" id="KW-1185">Reference proteome</keyword>
<dbReference type="Pfam" id="PF00440">
    <property type="entry name" value="TetR_N"/>
    <property type="match status" value="1"/>
</dbReference>
<dbReference type="PROSITE" id="PS50977">
    <property type="entry name" value="HTH_TETR_2"/>
    <property type="match status" value="1"/>
</dbReference>
<evidence type="ECO:0000256" key="1">
    <source>
        <dbReference type="ARBA" id="ARBA00023125"/>
    </source>
</evidence>
<comment type="caution">
    <text evidence="4">The sequence shown here is derived from an EMBL/GenBank/DDBJ whole genome shotgun (WGS) entry which is preliminary data.</text>
</comment>
<evidence type="ECO:0000313" key="4">
    <source>
        <dbReference type="EMBL" id="GLX77937.1"/>
    </source>
</evidence>
<proteinExistence type="predicted"/>
<organism evidence="4 5">
    <name type="scientific">Thalassotalea insulae</name>
    <dbReference type="NCBI Taxonomy" id="2056778"/>
    <lineage>
        <taxon>Bacteria</taxon>
        <taxon>Pseudomonadati</taxon>
        <taxon>Pseudomonadota</taxon>
        <taxon>Gammaproteobacteria</taxon>
        <taxon>Alteromonadales</taxon>
        <taxon>Colwelliaceae</taxon>
        <taxon>Thalassotalea</taxon>
    </lineage>
</organism>